<evidence type="ECO:0000256" key="1">
    <source>
        <dbReference type="ARBA" id="ARBA00022630"/>
    </source>
</evidence>
<gene>
    <name evidence="4" type="ORF">ASZ90_008714</name>
</gene>
<comment type="caution">
    <text evidence="4">The sequence shown here is derived from an EMBL/GenBank/DDBJ whole genome shotgun (WGS) entry which is preliminary data.</text>
</comment>
<dbReference type="Gene3D" id="3.40.50.360">
    <property type="match status" value="1"/>
</dbReference>
<reference evidence="4" key="1">
    <citation type="journal article" date="2015" name="Proc. Natl. Acad. Sci. U.S.A.">
        <title>Networks of energetic and metabolic interactions define dynamics in microbial communities.</title>
        <authorList>
            <person name="Embree M."/>
            <person name="Liu J.K."/>
            <person name="Al-Bassam M.M."/>
            <person name="Zengler K."/>
        </authorList>
    </citation>
    <scope>NUCLEOTIDE SEQUENCE</scope>
</reference>
<dbReference type="Pfam" id="PF03358">
    <property type="entry name" value="FMN_red"/>
    <property type="match status" value="1"/>
</dbReference>
<dbReference type="PANTHER" id="PTHR43278:SF1">
    <property type="entry name" value="IRON-SULFUR FLAVOPROTEIN MJ1083"/>
    <property type="match status" value="1"/>
</dbReference>
<dbReference type="InterPro" id="IPR005025">
    <property type="entry name" value="FMN_Rdtase-like_dom"/>
</dbReference>
<dbReference type="AlphaFoldDB" id="A0A0W8FKU3"/>
<feature type="domain" description="NADPH-dependent FMN reductase-like" evidence="3">
    <location>
        <begin position="1"/>
        <end position="154"/>
    </location>
</feature>
<evidence type="ECO:0000259" key="3">
    <source>
        <dbReference type="Pfam" id="PF03358"/>
    </source>
</evidence>
<name>A0A0W8FKU3_9ZZZZ</name>
<dbReference type="SUPFAM" id="SSF52218">
    <property type="entry name" value="Flavoproteins"/>
    <property type="match status" value="1"/>
</dbReference>
<sequence length="222" mass="25095">MKIIGINASPRGSKSQTKKLVKAVLDGAHSQGAAVELVDLCRLKMEYCNACGICYERGKCIHKDDLRTLYKNILDADGIVMGSPNYFHSINAQMKTLIDRMADAVHCQLLTGKYTVNIATSGGKGHYQQVLDYLNEIMLNFGSFITGSAGVSAREGEKALANTGAKAFRLGEILVRDINKKKMYVKQNTRIKENRKYFQDLVKLNKNEWTNEYKYWEKLNWK</sequence>
<evidence type="ECO:0000313" key="4">
    <source>
        <dbReference type="EMBL" id="KUG21533.1"/>
    </source>
</evidence>
<organism evidence="4">
    <name type="scientific">hydrocarbon metagenome</name>
    <dbReference type="NCBI Taxonomy" id="938273"/>
    <lineage>
        <taxon>unclassified sequences</taxon>
        <taxon>metagenomes</taxon>
        <taxon>ecological metagenomes</taxon>
    </lineage>
</organism>
<proteinExistence type="predicted"/>
<dbReference type="InterPro" id="IPR029039">
    <property type="entry name" value="Flavoprotein-like_sf"/>
</dbReference>
<keyword evidence="2" id="KW-0288">FMN</keyword>
<keyword evidence="1" id="KW-0285">Flavoprotein</keyword>
<protein>
    <submittedName>
        <fullName evidence="4">Iron-sulfur flavoprotein</fullName>
    </submittedName>
</protein>
<dbReference type="GO" id="GO:0016491">
    <property type="term" value="F:oxidoreductase activity"/>
    <property type="evidence" value="ECO:0007669"/>
    <property type="project" value="InterPro"/>
</dbReference>
<evidence type="ECO:0000256" key="2">
    <source>
        <dbReference type="ARBA" id="ARBA00022643"/>
    </source>
</evidence>
<dbReference type="PANTHER" id="PTHR43278">
    <property type="entry name" value="NAD(P)H-DEPENDENT FMN-CONTAINING OXIDOREDUCTASE YWQN-RELATED"/>
    <property type="match status" value="1"/>
</dbReference>
<dbReference type="InterPro" id="IPR051796">
    <property type="entry name" value="ISF_SsuE-like"/>
</dbReference>
<accession>A0A0W8FKU3</accession>
<dbReference type="EMBL" id="LNQE01001054">
    <property type="protein sequence ID" value="KUG21533.1"/>
    <property type="molecule type" value="Genomic_DNA"/>
</dbReference>